<dbReference type="EMBL" id="NQJD01000012">
    <property type="protein sequence ID" value="TAA75033.1"/>
    <property type="molecule type" value="Genomic_DNA"/>
</dbReference>
<evidence type="ECO:0000256" key="1">
    <source>
        <dbReference type="SAM" id="SignalP"/>
    </source>
</evidence>
<feature type="signal peptide" evidence="1">
    <location>
        <begin position="1"/>
        <end position="24"/>
    </location>
</feature>
<keyword evidence="1" id="KW-0732">Signal</keyword>
<protein>
    <recommendedName>
        <fullName evidence="4">Thioredoxin domain-containing protein</fullName>
    </recommendedName>
</protein>
<dbReference type="NCBIfam" id="NF040494">
    <property type="entry name" value="nitrored_ArsF"/>
    <property type="match status" value="1"/>
</dbReference>
<keyword evidence="3" id="KW-1185">Reference proteome</keyword>
<reference evidence="2" key="1">
    <citation type="submission" date="2017-07" db="EMBL/GenBank/DDBJ databases">
        <title>The cable genome - Insights into the physiology and evolution of filamentous bacteria capable of sulfide oxidation via long distance electron transfer.</title>
        <authorList>
            <person name="Thorup C."/>
            <person name="Bjerg J.T."/>
            <person name="Schreiber L."/>
            <person name="Nielsen L.P."/>
            <person name="Kjeldsen K.U."/>
            <person name="Boesen T."/>
            <person name="Boggild A."/>
            <person name="Meysman F."/>
            <person name="Geelhoed J."/>
            <person name="Schramm A."/>
        </authorList>
    </citation>
    <scope>NUCLEOTIDE SEQUENCE [LARGE SCALE GENOMIC DNA]</scope>
    <source>
        <strain evidence="2">GS</strain>
    </source>
</reference>
<evidence type="ECO:0000313" key="3">
    <source>
        <dbReference type="Proteomes" id="UP000316238"/>
    </source>
</evidence>
<organism evidence="2 3">
    <name type="scientific">Candidatus Electronema aureum</name>
    <dbReference type="NCBI Taxonomy" id="2005002"/>
    <lineage>
        <taxon>Bacteria</taxon>
        <taxon>Pseudomonadati</taxon>
        <taxon>Thermodesulfobacteriota</taxon>
        <taxon>Desulfobulbia</taxon>
        <taxon>Desulfobulbales</taxon>
        <taxon>Desulfobulbaceae</taxon>
        <taxon>Candidatus Electronema</taxon>
    </lineage>
</organism>
<feature type="chain" id="PRO_5021995717" description="Thioredoxin domain-containing protein" evidence="1">
    <location>
        <begin position="25"/>
        <end position="151"/>
    </location>
</feature>
<gene>
    <name evidence="2" type="ORF">CDV28_1127</name>
</gene>
<accession>A0A521G1Y4</accession>
<dbReference type="Proteomes" id="UP000316238">
    <property type="component" value="Unassembled WGS sequence"/>
</dbReference>
<proteinExistence type="predicted"/>
<evidence type="ECO:0008006" key="4">
    <source>
        <dbReference type="Google" id="ProtNLM"/>
    </source>
</evidence>
<comment type="caution">
    <text evidence="2">The sequence shown here is derived from an EMBL/GenBank/DDBJ whole genome shotgun (WGS) entry which is preliminary data.</text>
</comment>
<dbReference type="InterPro" id="IPR047698">
    <property type="entry name" value="ArsF-like"/>
</dbReference>
<name>A0A521G1Y4_9BACT</name>
<evidence type="ECO:0000313" key="2">
    <source>
        <dbReference type="EMBL" id="TAA75033.1"/>
    </source>
</evidence>
<sequence length="151" mass="16899">MRKSIRIIALALSVFAFSGGAALAEEAPASGQAQRVEQSKTRVYYFHGNMRCKTCKKIEALTKKTLEEGFATQLKDGSVELQVVNVDETENEHFVEEYQLATRSVVVSKMEGGKETKWRRLDKVWQLVHDEPAFSDYLRTEIAALNQGAGS</sequence>
<dbReference type="AlphaFoldDB" id="A0A521G1Y4"/>